<proteinExistence type="predicted"/>
<evidence type="ECO:0000256" key="1">
    <source>
        <dbReference type="ARBA" id="ARBA00004651"/>
    </source>
</evidence>
<dbReference type="PANTHER" id="PTHR30250">
    <property type="entry name" value="PST FAMILY PREDICTED COLANIC ACID TRANSPORTER"/>
    <property type="match status" value="1"/>
</dbReference>
<keyword evidence="2" id="KW-1003">Cell membrane</keyword>
<keyword evidence="5 7" id="KW-0472">Membrane</keyword>
<dbReference type="STRING" id="1123024.GCA_000423625_02323"/>
<evidence type="ECO:0000256" key="5">
    <source>
        <dbReference type="ARBA" id="ARBA00023136"/>
    </source>
</evidence>
<feature type="transmembrane region" description="Helical" evidence="7">
    <location>
        <begin position="98"/>
        <end position="123"/>
    </location>
</feature>
<keyword evidence="3 7" id="KW-0812">Transmembrane</keyword>
<sequence>MARMSAVGEARSGVRAAMTRAQDDPLVRNSFFLMATTATTAAVGFLFWLIVARLYPVTAVGKATSLLSVLSLLSYISLIGMGASLIRHLPTTTRRAEHVSTSLLAVGGSALLIALVFVVVVPFTSPELAFVGDSAIHIAIFAALATCAALNLLTNSVFVAMRAARYNLLINGGLMGIAKIALPFVFVFAGAMGIFAASGVASLLAAVASVLAIRRRLKIRVRWAFSAGLARRTFRFSMGYYVTACLNLAPSLIIPILVLNQLGPEIAAGYFMAFQIATVINSVSFAVGEALFAEGAHRQEGLGALARRSLAIMGAVTGPAVVIVVVLAVPALALFGPSYVSTARGALIVLAVSAFAVAFHSWTSFLIKITDQFAAMIVTEAVFAVATTVLVVLAASHGAVWIAAAWGAGNVLSGVVAGVALLAARRRRAVRPGGQLTRGADAGGPGRNGRGVRAGQHALAQEESG</sequence>
<feature type="transmembrane region" description="Helical" evidence="7">
    <location>
        <begin position="238"/>
        <end position="258"/>
    </location>
</feature>
<feature type="transmembrane region" description="Helical" evidence="7">
    <location>
        <begin position="347"/>
        <end position="367"/>
    </location>
</feature>
<dbReference type="InterPro" id="IPR002797">
    <property type="entry name" value="Polysacc_synth"/>
</dbReference>
<dbReference type="PANTHER" id="PTHR30250:SF11">
    <property type="entry name" value="O-ANTIGEN TRANSPORTER-RELATED"/>
    <property type="match status" value="1"/>
</dbReference>
<comment type="subcellular location">
    <subcellularLocation>
        <location evidence="1">Cell membrane</location>
        <topology evidence="1">Multi-pass membrane protein</topology>
    </subcellularLocation>
</comment>
<dbReference type="Proteomes" id="UP000321328">
    <property type="component" value="Unassembled WGS sequence"/>
</dbReference>
<feature type="transmembrane region" description="Helical" evidence="7">
    <location>
        <begin position="312"/>
        <end position="335"/>
    </location>
</feature>
<keyword evidence="4 7" id="KW-1133">Transmembrane helix</keyword>
<dbReference type="RefSeq" id="WP_161631693.1">
    <property type="nucleotide sequence ID" value="NZ_AUII01000008.1"/>
</dbReference>
<evidence type="ECO:0000256" key="7">
    <source>
        <dbReference type="SAM" id="Phobius"/>
    </source>
</evidence>
<evidence type="ECO:0000313" key="8">
    <source>
        <dbReference type="EMBL" id="GEL16908.1"/>
    </source>
</evidence>
<feature type="transmembrane region" description="Helical" evidence="7">
    <location>
        <begin position="63"/>
        <end position="86"/>
    </location>
</feature>
<feature type="transmembrane region" description="Helical" evidence="7">
    <location>
        <begin position="401"/>
        <end position="424"/>
    </location>
</feature>
<evidence type="ECO:0000313" key="9">
    <source>
        <dbReference type="Proteomes" id="UP000321328"/>
    </source>
</evidence>
<feature type="region of interest" description="Disordered" evidence="6">
    <location>
        <begin position="433"/>
        <end position="465"/>
    </location>
</feature>
<keyword evidence="9" id="KW-1185">Reference proteome</keyword>
<dbReference type="AlphaFoldDB" id="A0A511D1Y0"/>
<feature type="transmembrane region" description="Helical" evidence="7">
    <location>
        <begin position="166"/>
        <end position="188"/>
    </location>
</feature>
<feature type="transmembrane region" description="Helical" evidence="7">
    <location>
        <begin position="194"/>
        <end position="213"/>
    </location>
</feature>
<gene>
    <name evidence="8" type="ORF">PA7_07450</name>
</gene>
<comment type="caution">
    <text evidence="8">The sequence shown here is derived from an EMBL/GenBank/DDBJ whole genome shotgun (WGS) entry which is preliminary data.</text>
</comment>
<evidence type="ECO:0000256" key="6">
    <source>
        <dbReference type="SAM" id="MobiDB-lite"/>
    </source>
</evidence>
<dbReference type="Pfam" id="PF01943">
    <property type="entry name" value="Polysacc_synt"/>
    <property type="match status" value="1"/>
</dbReference>
<evidence type="ECO:0000256" key="2">
    <source>
        <dbReference type="ARBA" id="ARBA00022475"/>
    </source>
</evidence>
<protein>
    <recommendedName>
        <fullName evidence="10">Polysaccharide biosynthesis protein C-terminal domain-containing protein</fullName>
    </recommendedName>
</protein>
<organism evidence="8 9">
    <name type="scientific">Pseudonocardia asaccharolytica DSM 44247 = NBRC 16224</name>
    <dbReference type="NCBI Taxonomy" id="1123024"/>
    <lineage>
        <taxon>Bacteria</taxon>
        <taxon>Bacillati</taxon>
        <taxon>Actinomycetota</taxon>
        <taxon>Actinomycetes</taxon>
        <taxon>Pseudonocardiales</taxon>
        <taxon>Pseudonocardiaceae</taxon>
        <taxon>Pseudonocardia</taxon>
    </lineage>
</organism>
<feature type="transmembrane region" description="Helical" evidence="7">
    <location>
        <begin position="374"/>
        <end position="395"/>
    </location>
</feature>
<dbReference type="GO" id="GO:0005886">
    <property type="term" value="C:plasma membrane"/>
    <property type="evidence" value="ECO:0007669"/>
    <property type="project" value="UniProtKB-SubCell"/>
</dbReference>
<evidence type="ECO:0008006" key="10">
    <source>
        <dbReference type="Google" id="ProtNLM"/>
    </source>
</evidence>
<dbReference type="OrthoDB" id="30633at2"/>
<evidence type="ECO:0000256" key="3">
    <source>
        <dbReference type="ARBA" id="ARBA00022692"/>
    </source>
</evidence>
<feature type="transmembrane region" description="Helical" evidence="7">
    <location>
        <begin position="270"/>
        <end position="292"/>
    </location>
</feature>
<dbReference type="InterPro" id="IPR050833">
    <property type="entry name" value="Poly_Biosynth_Transport"/>
</dbReference>
<accession>A0A511D1Y0</accession>
<dbReference type="EMBL" id="BJVI01000004">
    <property type="protein sequence ID" value="GEL16908.1"/>
    <property type="molecule type" value="Genomic_DNA"/>
</dbReference>
<feature type="transmembrane region" description="Helical" evidence="7">
    <location>
        <begin position="135"/>
        <end position="154"/>
    </location>
</feature>
<feature type="transmembrane region" description="Helical" evidence="7">
    <location>
        <begin position="30"/>
        <end position="51"/>
    </location>
</feature>
<name>A0A511D1Y0_9PSEU</name>
<reference evidence="8 9" key="1">
    <citation type="submission" date="2019-07" db="EMBL/GenBank/DDBJ databases">
        <title>Whole genome shotgun sequence of Pseudonocardia asaccharolytica NBRC 16224.</title>
        <authorList>
            <person name="Hosoyama A."/>
            <person name="Uohara A."/>
            <person name="Ohji S."/>
            <person name="Ichikawa N."/>
        </authorList>
    </citation>
    <scope>NUCLEOTIDE SEQUENCE [LARGE SCALE GENOMIC DNA]</scope>
    <source>
        <strain evidence="8 9">NBRC 16224</strain>
    </source>
</reference>
<evidence type="ECO:0000256" key="4">
    <source>
        <dbReference type="ARBA" id="ARBA00022989"/>
    </source>
</evidence>